<dbReference type="InterPro" id="IPR012296">
    <property type="entry name" value="Nuclease_put_TT1808"/>
</dbReference>
<gene>
    <name evidence="2" type="ORF">LF1_24290</name>
</gene>
<proteinExistence type="predicted"/>
<reference evidence="2 3" key="1">
    <citation type="submission" date="2019-08" db="EMBL/GenBank/DDBJ databases">
        <title>Deep-cultivation of Planctomycetes and their phenomic and genomic characterization uncovers novel biology.</title>
        <authorList>
            <person name="Wiegand S."/>
            <person name="Jogler M."/>
            <person name="Boedeker C."/>
            <person name="Pinto D."/>
            <person name="Vollmers J."/>
            <person name="Rivas-Marin E."/>
            <person name="Kohn T."/>
            <person name="Peeters S.H."/>
            <person name="Heuer A."/>
            <person name="Rast P."/>
            <person name="Oberbeckmann S."/>
            <person name="Bunk B."/>
            <person name="Jeske O."/>
            <person name="Meyerdierks A."/>
            <person name="Storesund J.E."/>
            <person name="Kallscheuer N."/>
            <person name="Luecker S."/>
            <person name="Lage O.M."/>
            <person name="Pohl T."/>
            <person name="Merkel B.J."/>
            <person name="Hornburger P."/>
            <person name="Mueller R.-W."/>
            <person name="Bruemmer F."/>
            <person name="Labrenz M."/>
            <person name="Spormann A.M."/>
            <person name="Op Den Camp H."/>
            <person name="Overmann J."/>
            <person name="Amann R."/>
            <person name="Jetten M.S.M."/>
            <person name="Mascher T."/>
            <person name="Medema M.H."/>
            <person name="Devos D.P."/>
            <person name="Kaster A.-K."/>
            <person name="Ovreas L."/>
            <person name="Rohde M."/>
            <person name="Galperin M.Y."/>
            <person name="Jogler C."/>
        </authorList>
    </citation>
    <scope>NUCLEOTIDE SEQUENCE [LARGE SCALE GENOMIC DNA]</scope>
    <source>
        <strain evidence="2 3">LF1</strain>
    </source>
</reference>
<dbReference type="EMBL" id="VRLW01000001">
    <property type="protein sequence ID" value="KAA1259892.1"/>
    <property type="molecule type" value="Genomic_DNA"/>
</dbReference>
<keyword evidence="3" id="KW-1185">Reference proteome</keyword>
<dbReference type="Proteomes" id="UP000322699">
    <property type="component" value="Unassembled WGS sequence"/>
</dbReference>
<feature type="domain" description="Putative restriction endonuclease" evidence="1">
    <location>
        <begin position="21"/>
        <end position="185"/>
    </location>
</feature>
<evidence type="ECO:0000313" key="2">
    <source>
        <dbReference type="EMBL" id="KAA1259892.1"/>
    </source>
</evidence>
<comment type="caution">
    <text evidence="2">The sequence shown here is derived from an EMBL/GenBank/DDBJ whole genome shotgun (WGS) entry which is preliminary data.</text>
</comment>
<organism evidence="2 3">
    <name type="scientific">Rubripirellula obstinata</name>
    <dbReference type="NCBI Taxonomy" id="406547"/>
    <lineage>
        <taxon>Bacteria</taxon>
        <taxon>Pseudomonadati</taxon>
        <taxon>Planctomycetota</taxon>
        <taxon>Planctomycetia</taxon>
        <taxon>Pirellulales</taxon>
        <taxon>Pirellulaceae</taxon>
        <taxon>Rubripirellula</taxon>
    </lineage>
</organism>
<dbReference type="InterPro" id="IPR008538">
    <property type="entry name" value="Uma2"/>
</dbReference>
<sequence length="190" mass="21532">MPNVADKSRLMTAEQFRVCESLPEYCELVKGEVAEMNRPSPRYGEICLELGSIIRNYCKKHDCGRAVCNDSGIIVQRSPDTVRGPDIAFYSFTRVPKGPLPDEYFDTTPNIVFEVLSKTDRWATTLIKIGEYLGADVEVVCIIDPEQQTARQTARLFRSDKSDITFTEDESLTIPELHKDFALTVREIFA</sequence>
<evidence type="ECO:0000259" key="1">
    <source>
        <dbReference type="Pfam" id="PF05685"/>
    </source>
</evidence>
<name>A0A5B1CI39_9BACT</name>
<dbReference type="RefSeq" id="WP_084422473.1">
    <property type="nucleotide sequence ID" value="NZ_LWSK01000020.1"/>
</dbReference>
<accession>A0A5B1CI39</accession>
<dbReference type="Pfam" id="PF05685">
    <property type="entry name" value="Uma2"/>
    <property type="match status" value="1"/>
</dbReference>
<dbReference type="InterPro" id="IPR011335">
    <property type="entry name" value="Restrct_endonuc-II-like"/>
</dbReference>
<dbReference type="PANTHER" id="PTHR34107:SF1">
    <property type="entry name" value="SLL0198 PROTEIN"/>
    <property type="match status" value="1"/>
</dbReference>
<dbReference type="OrthoDB" id="274259at2"/>
<dbReference type="CDD" id="cd06260">
    <property type="entry name" value="DUF820-like"/>
    <property type="match status" value="1"/>
</dbReference>
<dbReference type="AlphaFoldDB" id="A0A5B1CI39"/>
<dbReference type="SUPFAM" id="SSF52980">
    <property type="entry name" value="Restriction endonuclease-like"/>
    <property type="match status" value="1"/>
</dbReference>
<evidence type="ECO:0000313" key="3">
    <source>
        <dbReference type="Proteomes" id="UP000322699"/>
    </source>
</evidence>
<protein>
    <recommendedName>
        <fullName evidence="1">Putative restriction endonuclease domain-containing protein</fullName>
    </recommendedName>
</protein>
<dbReference type="Gene3D" id="3.90.1570.10">
    <property type="entry name" value="tt1808, chain A"/>
    <property type="match status" value="1"/>
</dbReference>
<dbReference type="PANTHER" id="PTHR34107">
    <property type="entry name" value="SLL0198 PROTEIN-RELATED"/>
    <property type="match status" value="1"/>
</dbReference>